<dbReference type="GO" id="GO:0003700">
    <property type="term" value="F:DNA-binding transcription factor activity"/>
    <property type="evidence" value="ECO:0007669"/>
    <property type="project" value="InterPro"/>
</dbReference>
<gene>
    <name evidence="7 9" type="primary">nusA</name>
    <name evidence="9" type="ORF">LACPI_1635</name>
</gene>
<dbReference type="InterPro" id="IPR015946">
    <property type="entry name" value="KH_dom-like_a/b"/>
</dbReference>
<dbReference type="InterPro" id="IPR036555">
    <property type="entry name" value="NusA_N_sf"/>
</dbReference>
<dbReference type="GO" id="GO:0031564">
    <property type="term" value="P:transcription antitermination"/>
    <property type="evidence" value="ECO:0007669"/>
    <property type="project" value="UniProtKB-UniRule"/>
</dbReference>
<evidence type="ECO:0000256" key="1">
    <source>
        <dbReference type="ARBA" id="ARBA00022472"/>
    </source>
</evidence>
<dbReference type="SMART" id="SM00322">
    <property type="entry name" value="KH"/>
    <property type="match status" value="2"/>
</dbReference>
<comment type="subunit">
    <text evidence="7">Monomer. Binds directly to the core enzyme of the DNA-dependent RNA polymerase and to nascent RNA.</text>
</comment>
<dbReference type="InterPro" id="IPR004087">
    <property type="entry name" value="KH_dom"/>
</dbReference>
<dbReference type="Pfam" id="PF13184">
    <property type="entry name" value="KH_NusA_1st"/>
    <property type="match status" value="1"/>
</dbReference>
<evidence type="ECO:0000256" key="6">
    <source>
        <dbReference type="ARBA" id="ARBA00023163"/>
    </source>
</evidence>
<proteinExistence type="inferred from homology"/>
<dbReference type="FunFam" id="3.30.300.20:FF:000005">
    <property type="entry name" value="Transcription termination/antitermination protein NusA"/>
    <property type="match status" value="1"/>
</dbReference>
<dbReference type="InterPro" id="IPR025249">
    <property type="entry name" value="TF_NusA_KH_1st"/>
</dbReference>
<keyword evidence="2 7" id="KW-0963">Cytoplasm</keyword>
<evidence type="ECO:0000313" key="9">
    <source>
        <dbReference type="EMBL" id="CEN28835.1"/>
    </source>
</evidence>
<dbReference type="SUPFAM" id="SSF69705">
    <property type="entry name" value="Transcription factor NusA, N-terminal domain"/>
    <property type="match status" value="1"/>
</dbReference>
<feature type="domain" description="S1 motif" evidence="8">
    <location>
        <begin position="135"/>
        <end position="198"/>
    </location>
</feature>
<dbReference type="STRING" id="1364.LP2241_50023"/>
<dbReference type="PANTHER" id="PTHR22648:SF0">
    <property type="entry name" value="TRANSCRIPTION TERMINATION_ANTITERMINATION PROTEIN NUSA"/>
    <property type="match status" value="1"/>
</dbReference>
<dbReference type="GO" id="GO:0003723">
    <property type="term" value="F:RNA binding"/>
    <property type="evidence" value="ECO:0007669"/>
    <property type="project" value="UniProtKB-UniRule"/>
</dbReference>
<protein>
    <recommendedName>
        <fullName evidence="7">Transcription termination/antitermination protein NusA</fullName>
    </recommendedName>
</protein>
<dbReference type="InterPro" id="IPR030842">
    <property type="entry name" value="TF_NusA_bacterial"/>
</dbReference>
<dbReference type="CDD" id="cd22529">
    <property type="entry name" value="KH-II_NusA_rpt2"/>
    <property type="match status" value="1"/>
</dbReference>
<dbReference type="NCBIfam" id="TIGR01953">
    <property type="entry name" value="NusA"/>
    <property type="match status" value="1"/>
</dbReference>
<evidence type="ECO:0000259" key="8">
    <source>
        <dbReference type="PROSITE" id="PS50126"/>
    </source>
</evidence>
<keyword evidence="5 7" id="KW-0805">Transcription regulation</keyword>
<keyword evidence="6 7" id="KW-0804">Transcription</keyword>
<dbReference type="InterPro" id="IPR012340">
    <property type="entry name" value="NA-bd_OB-fold"/>
</dbReference>
<comment type="function">
    <text evidence="7">Participates in both transcription termination and antitermination.</text>
</comment>
<evidence type="ECO:0000256" key="5">
    <source>
        <dbReference type="ARBA" id="ARBA00023015"/>
    </source>
</evidence>
<dbReference type="InterPro" id="IPR013735">
    <property type="entry name" value="TF_NusA_N"/>
</dbReference>
<accession>A0A0D6DYK4</accession>
<dbReference type="InterPro" id="IPR010213">
    <property type="entry name" value="TF_NusA"/>
</dbReference>
<evidence type="ECO:0000256" key="4">
    <source>
        <dbReference type="ARBA" id="ARBA00022884"/>
    </source>
</evidence>
<comment type="subcellular location">
    <subcellularLocation>
        <location evidence="7">Cytoplasm</location>
    </subcellularLocation>
</comment>
<dbReference type="Gene3D" id="3.30.1480.10">
    <property type="entry name" value="NusA, N-terminal domain"/>
    <property type="match status" value="1"/>
</dbReference>
<dbReference type="InterPro" id="IPR003029">
    <property type="entry name" value="S1_domain"/>
</dbReference>
<dbReference type="FunFam" id="3.30.1480.10:FF:000002">
    <property type="entry name" value="Transcription termination/antitermination protein NusA"/>
    <property type="match status" value="1"/>
</dbReference>
<keyword evidence="3 7" id="KW-0889">Transcription antitermination</keyword>
<reference evidence="10" key="1">
    <citation type="submission" date="2015-01" db="EMBL/GenBank/DDBJ databases">
        <authorList>
            <person name="Andreevskaya M."/>
        </authorList>
    </citation>
    <scope>NUCLEOTIDE SEQUENCE [LARGE SCALE GENOMIC DNA]</scope>
    <source>
        <strain evidence="10">MKFS47</strain>
    </source>
</reference>
<dbReference type="EMBL" id="LN774769">
    <property type="protein sequence ID" value="CEN28835.1"/>
    <property type="molecule type" value="Genomic_DNA"/>
</dbReference>
<dbReference type="Pfam" id="PF08529">
    <property type="entry name" value="NusA_N"/>
    <property type="match status" value="1"/>
</dbReference>
<keyword evidence="4 7" id="KW-0694">RNA-binding</keyword>
<dbReference type="Pfam" id="PF00575">
    <property type="entry name" value="S1"/>
    <property type="match status" value="1"/>
</dbReference>
<evidence type="ECO:0000256" key="3">
    <source>
        <dbReference type="ARBA" id="ARBA00022814"/>
    </source>
</evidence>
<dbReference type="PANTHER" id="PTHR22648">
    <property type="entry name" value="TRANSCRIPTION TERMINATION FACTOR NUSA"/>
    <property type="match status" value="1"/>
</dbReference>
<dbReference type="Gene3D" id="2.40.50.140">
    <property type="entry name" value="Nucleic acid-binding proteins"/>
    <property type="match status" value="1"/>
</dbReference>
<dbReference type="InterPro" id="IPR009019">
    <property type="entry name" value="KH_sf_prok-type"/>
</dbReference>
<organism evidence="9 10">
    <name type="scientific">Pseudolactococcus piscium MKFS47</name>
    <dbReference type="NCBI Taxonomy" id="297352"/>
    <lineage>
        <taxon>Bacteria</taxon>
        <taxon>Bacillati</taxon>
        <taxon>Bacillota</taxon>
        <taxon>Bacilli</taxon>
        <taxon>Lactobacillales</taxon>
        <taxon>Streptococcaceae</taxon>
        <taxon>Pseudolactococcus</taxon>
    </lineage>
</organism>
<dbReference type="Proteomes" id="UP000033166">
    <property type="component" value="Chromosome I"/>
</dbReference>
<dbReference type="GO" id="GO:0005829">
    <property type="term" value="C:cytosol"/>
    <property type="evidence" value="ECO:0007669"/>
    <property type="project" value="TreeGrafter"/>
</dbReference>
<dbReference type="PROSITE" id="PS50084">
    <property type="entry name" value="KH_TYPE_1"/>
    <property type="match status" value="1"/>
</dbReference>
<dbReference type="HAMAP" id="MF_00945_B">
    <property type="entry name" value="NusA_B"/>
    <property type="match status" value="1"/>
</dbReference>
<dbReference type="HOGENOM" id="CLU_029242_2_2_9"/>
<dbReference type="CDD" id="cd02134">
    <property type="entry name" value="KH-II_NusA_rpt1"/>
    <property type="match status" value="1"/>
</dbReference>
<dbReference type="CDD" id="cd04455">
    <property type="entry name" value="S1_NusA"/>
    <property type="match status" value="1"/>
</dbReference>
<evidence type="ECO:0000313" key="10">
    <source>
        <dbReference type="Proteomes" id="UP000033166"/>
    </source>
</evidence>
<dbReference type="SUPFAM" id="SSF54814">
    <property type="entry name" value="Prokaryotic type KH domain (KH-domain type II)"/>
    <property type="match status" value="2"/>
</dbReference>
<sequence length="368" mass="41163">MSKEMQAAFTLLEEEKGISPEVVIGAIAEALTAAYKKQYNQSQNVTIEYNDAKGDFIVYSTREVVDEVFDSRLEMSLDDALALNAHYQIGDKIRFEEKPKDFARTAANAAKQVIMNKMREESHTIIYNEFKRYENEIIQGTVERVDDRAIFINLGKVDSMLGKRDQIPGERYQIGDKVKVYVSAVEQSKKGPIVYVSRTHPELLKRMFEKEIPEVYDGTVEIVSIAREAGDRAKVIVKSNDANVDAIGTIVGPRGSRIRTLVDELHGENMDIIEWNDDRATMIKNALKPAQVNDVIVDEITGETVVVVPDDQLSLAIGKRGQNVRLAAHVTNNKIDIKSQTKFDQEASEASEVVAEAVEPTLSDDVLD</sequence>
<name>A0A0D6DYK4_9LACT</name>
<dbReference type="RefSeq" id="WP_047915893.1">
    <property type="nucleotide sequence ID" value="NZ_LN774769.1"/>
</dbReference>
<dbReference type="GO" id="GO:0006353">
    <property type="term" value="P:DNA-templated transcription termination"/>
    <property type="evidence" value="ECO:0007669"/>
    <property type="project" value="UniProtKB-UniRule"/>
</dbReference>
<keyword evidence="1 7" id="KW-0806">Transcription termination</keyword>
<dbReference type="SMART" id="SM00316">
    <property type="entry name" value="S1"/>
    <property type="match status" value="1"/>
</dbReference>
<dbReference type="AlphaFoldDB" id="A0A0D6DYK4"/>
<evidence type="ECO:0000256" key="7">
    <source>
        <dbReference type="HAMAP-Rule" id="MF_00945"/>
    </source>
</evidence>
<dbReference type="Pfam" id="PF26594">
    <property type="entry name" value="KH_NusA_2nd"/>
    <property type="match status" value="1"/>
</dbReference>
<dbReference type="PROSITE" id="PS50126">
    <property type="entry name" value="S1"/>
    <property type="match status" value="1"/>
</dbReference>
<evidence type="ECO:0000256" key="2">
    <source>
        <dbReference type="ARBA" id="ARBA00022490"/>
    </source>
</evidence>
<dbReference type="SUPFAM" id="SSF50249">
    <property type="entry name" value="Nucleic acid-binding proteins"/>
    <property type="match status" value="1"/>
</dbReference>
<dbReference type="KEGG" id="lpk:LACPI_1635"/>
<dbReference type="FunFam" id="3.30.300.20:FF:000002">
    <property type="entry name" value="Transcription termination/antitermination protein NusA"/>
    <property type="match status" value="1"/>
</dbReference>
<dbReference type="Gene3D" id="3.30.300.20">
    <property type="match status" value="2"/>
</dbReference>
<comment type="similarity">
    <text evidence="7">Belongs to the NusA family.</text>
</comment>
<dbReference type="InterPro" id="IPR058582">
    <property type="entry name" value="KH_NusA_2nd"/>
</dbReference>